<keyword evidence="1" id="KW-0813">Transport</keyword>
<proteinExistence type="predicted"/>
<evidence type="ECO:0000256" key="1">
    <source>
        <dbReference type="ARBA" id="ARBA00022448"/>
    </source>
</evidence>
<dbReference type="GO" id="GO:0006893">
    <property type="term" value="P:Golgi to plasma membrane transport"/>
    <property type="evidence" value="ECO:0007669"/>
    <property type="project" value="TreeGrafter"/>
</dbReference>
<dbReference type="GO" id="GO:0000145">
    <property type="term" value="C:exocyst"/>
    <property type="evidence" value="ECO:0007669"/>
    <property type="project" value="InterPro"/>
</dbReference>
<reference evidence="3 4" key="1">
    <citation type="journal article" date="2018" name="Front. Plant Sci.">
        <title>Red Clover (Trifolium pratense) and Zigzag Clover (T. medium) - A Picture of Genomic Similarities and Differences.</title>
        <authorList>
            <person name="Dluhosova J."/>
            <person name="Istvanek J."/>
            <person name="Nedelnik J."/>
            <person name="Repkova J."/>
        </authorList>
    </citation>
    <scope>NUCLEOTIDE SEQUENCE [LARGE SCALE GENOMIC DNA]</scope>
    <source>
        <strain evidence="4">cv. 10/8</strain>
        <tissue evidence="3">Leaf</tissue>
    </source>
</reference>
<organism evidence="3 4">
    <name type="scientific">Trifolium medium</name>
    <dbReference type="NCBI Taxonomy" id="97028"/>
    <lineage>
        <taxon>Eukaryota</taxon>
        <taxon>Viridiplantae</taxon>
        <taxon>Streptophyta</taxon>
        <taxon>Embryophyta</taxon>
        <taxon>Tracheophyta</taxon>
        <taxon>Spermatophyta</taxon>
        <taxon>Magnoliopsida</taxon>
        <taxon>eudicotyledons</taxon>
        <taxon>Gunneridae</taxon>
        <taxon>Pentapetalae</taxon>
        <taxon>rosids</taxon>
        <taxon>fabids</taxon>
        <taxon>Fabales</taxon>
        <taxon>Fabaceae</taxon>
        <taxon>Papilionoideae</taxon>
        <taxon>50 kb inversion clade</taxon>
        <taxon>NPAAA clade</taxon>
        <taxon>Hologalegina</taxon>
        <taxon>IRL clade</taxon>
        <taxon>Trifolieae</taxon>
        <taxon>Trifolium</taxon>
    </lineage>
</organism>
<evidence type="ECO:0000313" key="3">
    <source>
        <dbReference type="EMBL" id="MCH96342.1"/>
    </source>
</evidence>
<comment type="caution">
    <text evidence="3">The sequence shown here is derived from an EMBL/GenBank/DDBJ whole genome shotgun (WGS) entry which is preliminary data.</text>
</comment>
<name>A0A392N9K3_9FABA</name>
<accession>A0A392N9K3</accession>
<dbReference type="InterPro" id="IPR033961">
    <property type="entry name" value="Exo84"/>
</dbReference>
<keyword evidence="4" id="KW-1185">Reference proteome</keyword>
<feature type="region of interest" description="Disordered" evidence="2">
    <location>
        <begin position="74"/>
        <end position="99"/>
    </location>
</feature>
<sequence>MHFTVEIARFAGYPSRHIHQIASAIIARAIRTFSARGINPQPQSALPADEWFVETAKSAINKLLLGASGSETSDIDEDHIIDHDEVVSDSDTVSSLSTMDSTDSFASASMAELDSPSNLSDPDN</sequence>
<dbReference type="PANTHER" id="PTHR21426:SF2">
    <property type="entry name" value="EXOCYST COMPLEX COMPONENT EXO84C"/>
    <property type="match status" value="1"/>
</dbReference>
<feature type="compositionally biased region" description="Low complexity" evidence="2">
    <location>
        <begin position="89"/>
        <end position="99"/>
    </location>
</feature>
<evidence type="ECO:0000313" key="4">
    <source>
        <dbReference type="Proteomes" id="UP000265520"/>
    </source>
</evidence>
<dbReference type="EMBL" id="LXQA010032099">
    <property type="protein sequence ID" value="MCH96342.1"/>
    <property type="molecule type" value="Genomic_DNA"/>
</dbReference>
<dbReference type="GO" id="GO:0006887">
    <property type="term" value="P:exocytosis"/>
    <property type="evidence" value="ECO:0007669"/>
    <property type="project" value="InterPro"/>
</dbReference>
<dbReference type="AlphaFoldDB" id="A0A392N9K3"/>
<protein>
    <submittedName>
        <fullName evidence="3">Exocyst complex component EXO84C-like</fullName>
    </submittedName>
</protein>
<evidence type="ECO:0000256" key="2">
    <source>
        <dbReference type="SAM" id="MobiDB-lite"/>
    </source>
</evidence>
<dbReference type="Proteomes" id="UP000265520">
    <property type="component" value="Unassembled WGS sequence"/>
</dbReference>
<dbReference type="PANTHER" id="PTHR21426">
    <property type="entry name" value="EXOCYST COMPLEX COMPONENT 8"/>
    <property type="match status" value="1"/>
</dbReference>
<dbReference type="GO" id="GO:0008104">
    <property type="term" value="P:intracellular protein localization"/>
    <property type="evidence" value="ECO:0007669"/>
    <property type="project" value="TreeGrafter"/>
</dbReference>
<gene>
    <name evidence="3" type="ORF">A2U01_0017327</name>
</gene>